<dbReference type="HOGENOM" id="CLU_2037601_0_0_1"/>
<dbReference type="EMBL" id="KB445560">
    <property type="protein sequence ID" value="EMC93398.1"/>
    <property type="molecule type" value="Genomic_DNA"/>
</dbReference>
<dbReference type="AlphaFoldDB" id="M2MPM4"/>
<dbReference type="KEGG" id="bcom:BAUCODRAFT_239343"/>
<evidence type="ECO:0000313" key="1">
    <source>
        <dbReference type="EMBL" id="EMC93398.1"/>
    </source>
</evidence>
<dbReference type="Proteomes" id="UP000011761">
    <property type="component" value="Unassembled WGS sequence"/>
</dbReference>
<evidence type="ECO:0000313" key="2">
    <source>
        <dbReference type="Proteomes" id="UP000011761"/>
    </source>
</evidence>
<name>M2MPM4_BAUPA</name>
<dbReference type="GeneID" id="19110105"/>
<reference evidence="1 2" key="1">
    <citation type="journal article" date="2012" name="PLoS Pathog.">
        <title>Diverse lifestyles and strategies of plant pathogenesis encoded in the genomes of eighteen Dothideomycetes fungi.</title>
        <authorList>
            <person name="Ohm R.A."/>
            <person name="Feau N."/>
            <person name="Henrissat B."/>
            <person name="Schoch C.L."/>
            <person name="Horwitz B.A."/>
            <person name="Barry K.W."/>
            <person name="Condon B.J."/>
            <person name="Copeland A.C."/>
            <person name="Dhillon B."/>
            <person name="Glaser F."/>
            <person name="Hesse C.N."/>
            <person name="Kosti I."/>
            <person name="LaButti K."/>
            <person name="Lindquist E.A."/>
            <person name="Lucas S."/>
            <person name="Salamov A.A."/>
            <person name="Bradshaw R.E."/>
            <person name="Ciuffetti L."/>
            <person name="Hamelin R.C."/>
            <person name="Kema G.H.J."/>
            <person name="Lawrence C."/>
            <person name="Scott J.A."/>
            <person name="Spatafora J.W."/>
            <person name="Turgeon B.G."/>
            <person name="de Wit P.J.G.M."/>
            <person name="Zhong S."/>
            <person name="Goodwin S.B."/>
            <person name="Grigoriev I.V."/>
        </authorList>
    </citation>
    <scope>NUCLEOTIDE SEQUENCE [LARGE SCALE GENOMIC DNA]</scope>
    <source>
        <strain evidence="1 2">UAMH 10762</strain>
    </source>
</reference>
<protein>
    <submittedName>
        <fullName evidence="1">Uncharacterized protein</fullName>
    </submittedName>
</protein>
<sequence>MRANNLVRDETGLSKPCGYHRARLCFVSNRRISCPGRVILHSTGRSDLQSLLAYVTRCDKQGAPAWVGKAEAAMHSSVICFCDGPTPPPALPDAHMTEIQDAPIDSLHTTFLWRAHPCLVS</sequence>
<keyword evidence="2" id="KW-1185">Reference proteome</keyword>
<dbReference type="RefSeq" id="XP_007679567.1">
    <property type="nucleotide sequence ID" value="XM_007681377.1"/>
</dbReference>
<proteinExistence type="predicted"/>
<gene>
    <name evidence="1" type="ORF">BAUCODRAFT_239343</name>
</gene>
<accession>M2MPM4</accession>
<organism evidence="1 2">
    <name type="scientific">Baudoinia panamericana (strain UAMH 10762)</name>
    <name type="common">Angels' share fungus</name>
    <name type="synonym">Baudoinia compniacensis (strain UAMH 10762)</name>
    <dbReference type="NCBI Taxonomy" id="717646"/>
    <lineage>
        <taxon>Eukaryota</taxon>
        <taxon>Fungi</taxon>
        <taxon>Dikarya</taxon>
        <taxon>Ascomycota</taxon>
        <taxon>Pezizomycotina</taxon>
        <taxon>Dothideomycetes</taxon>
        <taxon>Dothideomycetidae</taxon>
        <taxon>Mycosphaerellales</taxon>
        <taxon>Teratosphaeriaceae</taxon>
        <taxon>Baudoinia</taxon>
    </lineage>
</organism>